<keyword evidence="12" id="KW-0472">Membrane</keyword>
<dbReference type="CDD" id="cd16012">
    <property type="entry name" value="ALP"/>
    <property type="match status" value="2"/>
</dbReference>
<feature type="binding site" evidence="8">
    <location>
        <position position="861"/>
    </location>
    <ligand>
        <name>Zn(2+)</name>
        <dbReference type="ChEBI" id="CHEBI:29105"/>
        <label>2</label>
    </ligand>
</feature>
<feature type="binding site" evidence="8">
    <location>
        <position position="675"/>
    </location>
    <ligand>
        <name>Mg(2+)</name>
        <dbReference type="ChEBI" id="CHEBI:18420"/>
    </ligand>
</feature>
<comment type="cofactor">
    <cofactor evidence="8">
        <name>Zn(2+)</name>
        <dbReference type="ChEBI" id="CHEBI:29105"/>
    </cofactor>
    <text evidence="8">Binds 2 Zn(2+) ions.</text>
</comment>
<protein>
    <submittedName>
        <fullName evidence="14">Alkaline phosphatase</fullName>
    </submittedName>
</protein>
<evidence type="ECO:0000256" key="3">
    <source>
        <dbReference type="ARBA" id="ARBA00022723"/>
    </source>
</evidence>
<feature type="binding site" evidence="8">
    <location>
        <position position="677"/>
    </location>
    <ligand>
        <name>Mg(2+)</name>
        <dbReference type="ChEBI" id="CHEBI:18420"/>
    </ligand>
</feature>
<feature type="compositionally biased region" description="Low complexity" evidence="11">
    <location>
        <begin position="1048"/>
        <end position="1058"/>
    </location>
</feature>
<feature type="binding site" evidence="8">
    <location>
        <position position="905"/>
    </location>
    <ligand>
        <name>Zn(2+)</name>
        <dbReference type="ChEBI" id="CHEBI:29105"/>
        <label>2</label>
    </ligand>
</feature>
<evidence type="ECO:0000256" key="7">
    <source>
        <dbReference type="PIRSR" id="PIRSR601952-1"/>
    </source>
</evidence>
<keyword evidence="9" id="KW-1015">Disulfide bond</keyword>
<comment type="similarity">
    <text evidence="1 10">Belongs to the alkaline phosphatase family.</text>
</comment>
<evidence type="ECO:0000256" key="13">
    <source>
        <dbReference type="SAM" id="SignalP"/>
    </source>
</evidence>
<accession>A0A1Q5PLH8</accession>
<keyword evidence="12" id="KW-0812">Transmembrane</keyword>
<keyword evidence="15" id="KW-1185">Reference proteome</keyword>
<evidence type="ECO:0000313" key="14">
    <source>
        <dbReference type="EMBL" id="OKL47908.1"/>
    </source>
</evidence>
<dbReference type="Gene3D" id="3.40.720.10">
    <property type="entry name" value="Alkaline Phosphatase, subunit A"/>
    <property type="match status" value="2"/>
</dbReference>
<comment type="caution">
    <text evidence="14">The sequence shown here is derived from an EMBL/GenBank/DDBJ whole genome shotgun (WGS) entry which is preliminary data.</text>
</comment>
<dbReference type="RefSeq" id="WP_073709268.1">
    <property type="nucleotide sequence ID" value="NZ_MQSV01000003.1"/>
</dbReference>
<organism evidence="14 15">
    <name type="scientific">Boudabousia liubingyangii</name>
    <dbReference type="NCBI Taxonomy" id="1921764"/>
    <lineage>
        <taxon>Bacteria</taxon>
        <taxon>Bacillati</taxon>
        <taxon>Actinomycetota</taxon>
        <taxon>Actinomycetes</taxon>
        <taxon>Actinomycetales</taxon>
        <taxon>Actinomycetaceae</taxon>
        <taxon>Boudabousia</taxon>
    </lineage>
</organism>
<evidence type="ECO:0000256" key="6">
    <source>
        <dbReference type="ARBA" id="ARBA00022842"/>
    </source>
</evidence>
<dbReference type="NCBIfam" id="NF007810">
    <property type="entry name" value="PRK10518.1"/>
    <property type="match status" value="1"/>
</dbReference>
<feature type="binding site" evidence="8">
    <location>
        <position position="573"/>
    </location>
    <ligand>
        <name>Zn(2+)</name>
        <dbReference type="ChEBI" id="CHEBI:29105"/>
        <label>2</label>
    </ligand>
</feature>
<dbReference type="GO" id="GO:0004035">
    <property type="term" value="F:alkaline phosphatase activity"/>
    <property type="evidence" value="ECO:0007669"/>
    <property type="project" value="TreeGrafter"/>
</dbReference>
<dbReference type="PRINTS" id="PR00113">
    <property type="entry name" value="ALKPHPHTASE"/>
</dbReference>
<dbReference type="InterPro" id="IPR018299">
    <property type="entry name" value="Alkaline_phosphatase_AS"/>
</dbReference>
<dbReference type="SMART" id="SM00098">
    <property type="entry name" value="alkPPc"/>
    <property type="match status" value="2"/>
</dbReference>
<keyword evidence="6 8" id="KW-0460">Magnesium</keyword>
<dbReference type="GO" id="GO:0046872">
    <property type="term" value="F:metal ion binding"/>
    <property type="evidence" value="ECO:0007669"/>
    <property type="project" value="UniProtKB-KW"/>
</dbReference>
<feature type="compositionally biased region" description="Basic and acidic residues" evidence="11">
    <location>
        <begin position="1017"/>
        <end position="1047"/>
    </location>
</feature>
<keyword evidence="12" id="KW-1133">Transmembrane helix</keyword>
<feature type="signal peptide" evidence="13">
    <location>
        <begin position="1"/>
        <end position="32"/>
    </location>
</feature>
<evidence type="ECO:0000256" key="2">
    <source>
        <dbReference type="ARBA" id="ARBA00022553"/>
    </source>
</evidence>
<feature type="active site" description="Phosphoserine intermediate" evidence="7">
    <location>
        <position position="624"/>
    </location>
</feature>
<dbReference type="Proteomes" id="UP000186785">
    <property type="component" value="Unassembled WGS sequence"/>
</dbReference>
<feature type="binding site" evidence="8">
    <location>
        <position position="865"/>
    </location>
    <ligand>
        <name>Zn(2+)</name>
        <dbReference type="ChEBI" id="CHEBI:29105"/>
        <label>2</label>
    </ligand>
</feature>
<dbReference type="OrthoDB" id="9794455at2"/>
<sequence length="1121" mass="117596">MGAQSSKQRRIAGSVAVAAAIALALAPEVASAFNSTMHNYNGPAACQAKTADGKVRALQPGECAQYGKAGQGRTNARAKNVILIIGDGMGQQEITAARNYLKGAGSRFEGIDELPNTGLYTHHSVDLDGKVNYVTDSAASATAWSTGTKTYNGAISVDLKFKPLPNLLEKAKLAGMRTGNITTSEIQDATPAAQIAHNVYRKCYGPDPVKNPMTCNEYNQYREQGGLGSISEQLIDTRPDVTMGGGMKAFKQLVQVSGEGKNPFIPTNTKWEAQKSVLDNAKANGFQVVTTADELRAVKSANQDQPLLGLFADGNMKTRFASSKASLDAHLKDPQRCEKQDLGTQPELPLMFEKAVELLDDKSNDKGFFLQVESASIDKRNHASDACGMIGETERLDDVTKQALDFARADGNTMVIVTADHSHTAQIVYDANPLVSPATRLMTADGASMTVAYGTIPASTITSGKGSTTHTGAQLRIAGFGPGSENVLGQTDQTDLHYTILNALGLNPDAGNGNRDGKLAAPVAAQNAAASCYLVNKDGKVTAPAPGDCAQYGTQGQKRNAAKAKNVILFIGDGMGDSEITIARNYLYGASGRLPGLDALPYTGNYTHYALNQKTGLPDYVTDSAASGTAWATGTKTYNGAIGVDNNGKPVANLIELAKAKGLKTGNVTTAEIQDATPAVQGAHALNRKCYGPELDKNAVSCQGDAFKGQWRTNGGLGSISEQLVDTRADVTLGGGAKYFDQKVAVSGTWGDHTWTAGTSVLENAKANGYQVATNAKELAAITQADQSKPVLGLFASGNLPRKYETFNATVDGAALAPKVCEQNPKRDGSVPDAAQMTRKALELLRNDKGFFLQVEAASIDKADHQADVCGQIGETDDLDRAIQVARDWVKETGEPTLIIATADHAHTSQIIPTQDVKAPISSGIVAKLKTADDSVMMVNYATAKSNDPKIAWGKQNHTGTQLRIAAEGPGAQNVVGQLDQTDLHFLVANALDLRQDNPFEVKNLFVPKSDVPVAEPTKEPSAEPTKEATKEATAEPTKEATAEPTKEATAAPTKSAPGAANSKPGAKPSGIPGSTAPRGTGSGSLAATGSDALVTGAIALLALTGGAALLVFADRRRKKN</sequence>
<evidence type="ECO:0000256" key="1">
    <source>
        <dbReference type="ARBA" id="ARBA00005984"/>
    </source>
</evidence>
<keyword evidence="13" id="KW-0732">Signal</keyword>
<keyword evidence="5 8" id="KW-0862">Zinc</keyword>
<comment type="cofactor">
    <cofactor evidence="8">
        <name>Mg(2+)</name>
        <dbReference type="ChEBI" id="CHEBI:18420"/>
    </cofactor>
    <text evidence="8">Binds 1 Mg(2+) ion.</text>
</comment>
<evidence type="ECO:0000256" key="12">
    <source>
        <dbReference type="SAM" id="Phobius"/>
    </source>
</evidence>
<evidence type="ECO:0000256" key="4">
    <source>
        <dbReference type="ARBA" id="ARBA00022801"/>
    </source>
</evidence>
<dbReference type="InterPro" id="IPR017850">
    <property type="entry name" value="Alkaline_phosphatase_core_sf"/>
</dbReference>
<feature type="binding site" evidence="8">
    <location>
        <position position="904"/>
    </location>
    <ligand>
        <name>Zn(2+)</name>
        <dbReference type="ChEBI" id="CHEBI:29105"/>
        <label>2</label>
    </ligand>
</feature>
<dbReference type="InterPro" id="IPR001952">
    <property type="entry name" value="Alkaline_phosphatase"/>
</dbReference>
<keyword evidence="3 8" id="KW-0479">Metal-binding</keyword>
<evidence type="ECO:0000256" key="5">
    <source>
        <dbReference type="ARBA" id="ARBA00022833"/>
    </source>
</evidence>
<feature type="disulfide bond" evidence="9">
    <location>
        <begin position="690"/>
        <end position="702"/>
    </location>
</feature>
<dbReference type="Pfam" id="PF00245">
    <property type="entry name" value="Alk_phosphatase"/>
    <property type="match status" value="2"/>
</dbReference>
<evidence type="ECO:0000313" key="15">
    <source>
        <dbReference type="Proteomes" id="UP000186785"/>
    </source>
</evidence>
<dbReference type="AlphaFoldDB" id="A0A1Q5PLH8"/>
<dbReference type="PROSITE" id="PS00123">
    <property type="entry name" value="ALKALINE_PHOSPHATASE"/>
    <property type="match status" value="2"/>
</dbReference>
<feature type="binding site" evidence="8">
    <location>
        <position position="856"/>
    </location>
    <ligand>
        <name>Mg(2+)</name>
        <dbReference type="ChEBI" id="CHEBI:18420"/>
    </ligand>
</feature>
<feature type="disulfide bond" evidence="9">
    <location>
        <begin position="821"/>
        <end position="870"/>
    </location>
</feature>
<feature type="region of interest" description="Disordered" evidence="11">
    <location>
        <begin position="1012"/>
        <end position="1089"/>
    </location>
</feature>
<dbReference type="PANTHER" id="PTHR11596:SF5">
    <property type="entry name" value="ALKALINE PHOSPHATASE"/>
    <property type="match status" value="1"/>
</dbReference>
<evidence type="ECO:0000256" key="9">
    <source>
        <dbReference type="PIRSR" id="PIRSR601952-3"/>
    </source>
</evidence>
<feature type="binding site" evidence="8">
    <location>
        <position position="573"/>
    </location>
    <ligand>
        <name>Mg(2+)</name>
        <dbReference type="ChEBI" id="CHEBI:18420"/>
    </ligand>
</feature>
<evidence type="ECO:0000256" key="10">
    <source>
        <dbReference type="RuleBase" id="RU003946"/>
    </source>
</evidence>
<name>A0A1Q5PLH8_9ACTO</name>
<feature type="transmembrane region" description="Helical" evidence="12">
    <location>
        <begin position="1093"/>
        <end position="1114"/>
    </location>
</feature>
<evidence type="ECO:0000256" key="11">
    <source>
        <dbReference type="SAM" id="MobiDB-lite"/>
    </source>
</evidence>
<gene>
    <name evidence="14" type="ORF">BSR29_05335</name>
</gene>
<proteinExistence type="inferred from homology"/>
<reference evidence="14 15" key="1">
    <citation type="submission" date="2016-11" db="EMBL/GenBank/DDBJ databases">
        <title>Actinomyces gypaetusis sp. nov. isolated from the vulture Gypaetus barbatus in Qinghai Tibet Plateau China.</title>
        <authorList>
            <person name="Meng X."/>
        </authorList>
    </citation>
    <scope>NUCLEOTIDE SEQUENCE [LARGE SCALE GENOMIC DNA]</scope>
    <source>
        <strain evidence="14 15">VUL4_2</strain>
    </source>
</reference>
<dbReference type="EMBL" id="MQSV01000003">
    <property type="protein sequence ID" value="OKL47908.1"/>
    <property type="molecule type" value="Genomic_DNA"/>
</dbReference>
<feature type="binding site" evidence="8">
    <location>
        <position position="958"/>
    </location>
    <ligand>
        <name>Zn(2+)</name>
        <dbReference type="ChEBI" id="CHEBI:29105"/>
        <label>2</label>
    </ligand>
</feature>
<feature type="chain" id="PRO_5012004770" evidence="13">
    <location>
        <begin position="33"/>
        <end position="1121"/>
    </location>
</feature>
<keyword evidence="4" id="KW-0378">Hydrolase</keyword>
<keyword evidence="2" id="KW-0597">Phosphoprotein</keyword>
<dbReference type="SUPFAM" id="SSF53649">
    <property type="entry name" value="Alkaline phosphatase-like"/>
    <property type="match status" value="2"/>
</dbReference>
<evidence type="ECO:0000256" key="8">
    <source>
        <dbReference type="PIRSR" id="PIRSR601952-2"/>
    </source>
</evidence>
<dbReference type="PANTHER" id="PTHR11596">
    <property type="entry name" value="ALKALINE PHOSPHATASE"/>
    <property type="match status" value="1"/>
</dbReference>